<organism evidence="1 2">
    <name type="scientific">Flavobacterium sufflavum</name>
    <dbReference type="NCBI Taxonomy" id="1921138"/>
    <lineage>
        <taxon>Bacteria</taxon>
        <taxon>Pseudomonadati</taxon>
        <taxon>Bacteroidota</taxon>
        <taxon>Flavobacteriia</taxon>
        <taxon>Flavobacteriales</taxon>
        <taxon>Flavobacteriaceae</taxon>
        <taxon>Flavobacterium</taxon>
    </lineage>
</organism>
<gene>
    <name evidence="1" type="ORF">EOD40_17240</name>
</gene>
<reference evidence="1 2" key="1">
    <citation type="submission" date="2019-01" db="EMBL/GenBank/DDBJ databases">
        <authorList>
            <person name="Chen W.-M."/>
        </authorList>
    </citation>
    <scope>NUCLEOTIDE SEQUENCE [LARGE SCALE GENOMIC DNA]</scope>
    <source>
        <strain evidence="1 2">BBQ-12</strain>
    </source>
</reference>
<dbReference type="Proteomes" id="UP000285211">
    <property type="component" value="Unassembled WGS sequence"/>
</dbReference>
<dbReference type="AlphaFoldDB" id="A0A437KKG1"/>
<accession>A0A437KKG1</accession>
<protein>
    <submittedName>
        <fullName evidence="1">DUF2971 domain-containing protein</fullName>
    </submittedName>
</protein>
<name>A0A437KKG1_9FLAO</name>
<sequence length="250" mass="29217">MILKHSSFLKPKNQNQKIWRYVDFTKFIDLLNSQSLYFTRVDKFEDIFEGSVPLKTFKSRKVAIQQEIINGEVVDNFEDVQKYSDFKKKSRQDFGVNCWHMNDYESAAMWKLYLKSNEGIVIQSSFKKLNKVLKCSQFEFFIGTVKYIDYENDDIIFENGFAPFVHKRKSFSHENELRAIIPVEAPANTKDIDLQNGGCKIKINLDDLVENIFVSPDSPKWFSDLVSETCVKFGFDFNVINSSLDNEPIY</sequence>
<evidence type="ECO:0000313" key="1">
    <source>
        <dbReference type="EMBL" id="RVT71384.1"/>
    </source>
</evidence>
<keyword evidence="2" id="KW-1185">Reference proteome</keyword>
<dbReference type="RefSeq" id="WP_128197670.1">
    <property type="nucleotide sequence ID" value="NZ_SACJ01000016.1"/>
</dbReference>
<comment type="caution">
    <text evidence="1">The sequence shown here is derived from an EMBL/GenBank/DDBJ whole genome shotgun (WGS) entry which is preliminary data.</text>
</comment>
<dbReference type="EMBL" id="SACJ01000016">
    <property type="protein sequence ID" value="RVT71384.1"/>
    <property type="molecule type" value="Genomic_DNA"/>
</dbReference>
<proteinExistence type="predicted"/>
<dbReference type="OrthoDB" id="8548541at2"/>
<evidence type="ECO:0000313" key="2">
    <source>
        <dbReference type="Proteomes" id="UP000285211"/>
    </source>
</evidence>